<dbReference type="EMBL" id="OZ020113">
    <property type="protein sequence ID" value="CAK9265873.1"/>
    <property type="molecule type" value="Genomic_DNA"/>
</dbReference>
<dbReference type="InterPro" id="IPR013761">
    <property type="entry name" value="SAM/pointed_sf"/>
</dbReference>
<evidence type="ECO:0000256" key="1">
    <source>
        <dbReference type="ARBA" id="ARBA00022737"/>
    </source>
</evidence>
<keyword evidence="4" id="KW-1185">Reference proteome</keyword>
<proteinExistence type="predicted"/>
<organism evidence="3 4">
    <name type="scientific">Sphagnum jensenii</name>
    <dbReference type="NCBI Taxonomy" id="128206"/>
    <lineage>
        <taxon>Eukaryota</taxon>
        <taxon>Viridiplantae</taxon>
        <taxon>Streptophyta</taxon>
        <taxon>Embryophyta</taxon>
        <taxon>Bryophyta</taxon>
        <taxon>Sphagnophytina</taxon>
        <taxon>Sphagnopsida</taxon>
        <taxon>Sphagnales</taxon>
        <taxon>Sphagnaceae</taxon>
        <taxon>Sphagnum</taxon>
    </lineage>
</organism>
<dbReference type="Pfam" id="PF00536">
    <property type="entry name" value="SAM_1"/>
    <property type="match status" value="1"/>
</dbReference>
<evidence type="ECO:0000259" key="2">
    <source>
        <dbReference type="PROSITE" id="PS50105"/>
    </source>
</evidence>
<dbReference type="SUPFAM" id="SSF47769">
    <property type="entry name" value="SAM/Pointed domain"/>
    <property type="match status" value="1"/>
</dbReference>
<sequence>MSQPRITVTIGRDGKRVGRRVSVTTDMYADRANGGNNTRKRSIRDRLGGNVEQLAPVRHPNTKRLREDDGKWKHDLYEDMEEANVQGINGQISSQDLRSKLARPNLRIVRLRKGGSSLGVMDLREKLSGSTSQRPPVSQAQGGAELQRRLTSVVRNSSNGAQTAPRAPAPLLKQTASVTRTPAAGSEQTVAGLLHSLGLGKYSLIFQAEEVDMAALRHMSDSDLKELAVPMGPRKKILLALGRMK</sequence>
<dbReference type="PROSITE" id="PS50105">
    <property type="entry name" value="SAM_DOMAIN"/>
    <property type="match status" value="1"/>
</dbReference>
<name>A0ABP0WJI0_9BRYO</name>
<protein>
    <recommendedName>
        <fullName evidence="2">SAM domain-containing protein</fullName>
    </recommendedName>
</protein>
<gene>
    <name evidence="3" type="ORF">CSSPJE1EN1_LOCUS11351</name>
</gene>
<dbReference type="PANTHER" id="PTHR10627:SF74">
    <property type="entry name" value="OS08G0526500 PROTEIN"/>
    <property type="match status" value="1"/>
</dbReference>
<dbReference type="SMART" id="SM00454">
    <property type="entry name" value="SAM"/>
    <property type="match status" value="1"/>
</dbReference>
<reference evidence="3" key="1">
    <citation type="submission" date="2024-02" db="EMBL/GenBank/DDBJ databases">
        <authorList>
            <consortium name="ELIXIR-Norway"/>
            <consortium name="Elixir Norway"/>
        </authorList>
    </citation>
    <scope>NUCLEOTIDE SEQUENCE</scope>
</reference>
<evidence type="ECO:0000313" key="4">
    <source>
        <dbReference type="Proteomes" id="UP001497444"/>
    </source>
</evidence>
<dbReference type="PANTHER" id="PTHR10627">
    <property type="entry name" value="SCP160"/>
    <property type="match status" value="1"/>
</dbReference>
<feature type="domain" description="SAM" evidence="2">
    <location>
        <begin position="185"/>
        <end position="245"/>
    </location>
</feature>
<dbReference type="Gene3D" id="1.10.150.50">
    <property type="entry name" value="Transcription Factor, Ets-1"/>
    <property type="match status" value="1"/>
</dbReference>
<dbReference type="InterPro" id="IPR001660">
    <property type="entry name" value="SAM"/>
</dbReference>
<keyword evidence="1" id="KW-0677">Repeat</keyword>
<accession>A0ABP0WJI0</accession>
<dbReference type="Proteomes" id="UP001497444">
    <property type="component" value="Chromosome 18"/>
</dbReference>
<evidence type="ECO:0000313" key="3">
    <source>
        <dbReference type="EMBL" id="CAK9265873.1"/>
    </source>
</evidence>